<dbReference type="GO" id="GO:0008270">
    <property type="term" value="F:zinc ion binding"/>
    <property type="evidence" value="ECO:0007669"/>
    <property type="project" value="UniProtKB-KW"/>
</dbReference>
<keyword evidence="2" id="KW-0479">Metal-binding</keyword>
<keyword evidence="8" id="KW-1185">Reference proteome</keyword>
<dbReference type="GO" id="GO:0005634">
    <property type="term" value="C:nucleus"/>
    <property type="evidence" value="ECO:0007669"/>
    <property type="project" value="UniProtKB-SubCell"/>
</dbReference>
<accession>A0A9W4SWQ8</accession>
<feature type="domain" description="HAT C-terminal dimerisation" evidence="6">
    <location>
        <begin position="332"/>
        <end position="383"/>
    </location>
</feature>
<dbReference type="GO" id="GO:0046983">
    <property type="term" value="F:protein dimerization activity"/>
    <property type="evidence" value="ECO:0007669"/>
    <property type="project" value="InterPro"/>
</dbReference>
<proteinExistence type="predicted"/>
<evidence type="ECO:0000259" key="6">
    <source>
        <dbReference type="Pfam" id="PF05699"/>
    </source>
</evidence>
<dbReference type="AlphaFoldDB" id="A0A9W4SWQ8"/>
<evidence type="ECO:0000256" key="4">
    <source>
        <dbReference type="ARBA" id="ARBA00022833"/>
    </source>
</evidence>
<dbReference type="EMBL" id="CAMKVN010003278">
    <property type="protein sequence ID" value="CAI2184248.1"/>
    <property type="molecule type" value="Genomic_DNA"/>
</dbReference>
<dbReference type="PANTHER" id="PTHR46481">
    <property type="entry name" value="ZINC FINGER BED DOMAIN-CONTAINING PROTEIN 4"/>
    <property type="match status" value="1"/>
</dbReference>
<evidence type="ECO:0000256" key="3">
    <source>
        <dbReference type="ARBA" id="ARBA00022771"/>
    </source>
</evidence>
<dbReference type="PANTHER" id="PTHR46481:SF10">
    <property type="entry name" value="ZINC FINGER BED DOMAIN-CONTAINING PROTEIN 39"/>
    <property type="match status" value="1"/>
</dbReference>
<keyword evidence="3" id="KW-0863">Zinc-finger</keyword>
<comment type="subcellular location">
    <subcellularLocation>
        <location evidence="1">Nucleus</location>
    </subcellularLocation>
</comment>
<evidence type="ECO:0000256" key="1">
    <source>
        <dbReference type="ARBA" id="ARBA00004123"/>
    </source>
</evidence>
<gene>
    <name evidence="7" type="ORF">FWILDA_LOCUS11484</name>
</gene>
<dbReference type="SUPFAM" id="SSF53098">
    <property type="entry name" value="Ribonuclease H-like"/>
    <property type="match status" value="1"/>
</dbReference>
<name>A0A9W4SWQ8_9GLOM</name>
<reference evidence="7" key="1">
    <citation type="submission" date="2022-08" db="EMBL/GenBank/DDBJ databases">
        <authorList>
            <person name="Kallberg Y."/>
            <person name="Tangrot J."/>
            <person name="Rosling A."/>
        </authorList>
    </citation>
    <scope>NUCLEOTIDE SEQUENCE</scope>
    <source>
        <strain evidence="7">Wild A</strain>
    </source>
</reference>
<evidence type="ECO:0000256" key="2">
    <source>
        <dbReference type="ARBA" id="ARBA00022723"/>
    </source>
</evidence>
<dbReference type="Pfam" id="PF05699">
    <property type="entry name" value="Dimer_Tnp_hAT"/>
    <property type="match status" value="1"/>
</dbReference>
<evidence type="ECO:0000256" key="5">
    <source>
        <dbReference type="ARBA" id="ARBA00023242"/>
    </source>
</evidence>
<dbReference type="InterPro" id="IPR052035">
    <property type="entry name" value="ZnF_BED_domain_contain"/>
</dbReference>
<organism evidence="7 8">
    <name type="scientific">Funneliformis geosporum</name>
    <dbReference type="NCBI Taxonomy" id="1117311"/>
    <lineage>
        <taxon>Eukaryota</taxon>
        <taxon>Fungi</taxon>
        <taxon>Fungi incertae sedis</taxon>
        <taxon>Mucoromycota</taxon>
        <taxon>Glomeromycotina</taxon>
        <taxon>Glomeromycetes</taxon>
        <taxon>Glomerales</taxon>
        <taxon>Glomeraceae</taxon>
        <taxon>Funneliformis</taxon>
    </lineage>
</organism>
<evidence type="ECO:0000313" key="7">
    <source>
        <dbReference type="EMBL" id="CAI2184248.1"/>
    </source>
</evidence>
<dbReference type="InterPro" id="IPR012337">
    <property type="entry name" value="RNaseH-like_sf"/>
</dbReference>
<sequence length="405" mass="47376">MDQSSGRNSEQDYMEIVESSVSPVKTHSSYDDMEIVDNSQKDPNAQVIPMNEDQILCLRKKYIKLLINNGASLNCGYLKEFISCLNPLFEFPNEETLRHLCNNLFEKAIDDLKKIFEEIDNICLTCNFWICKGHGIIALTANWISNTYKPQEAFLTLEVIDFPFTSLSIKEKIKEILYEWNISNKVSFITTENVACMIEAIKLLGEEFNVERIPCVSHTLQFVIAKAMNINQNMQIFILRVKRLVYFFNSPKQLESLIKAQEALHYTSVYKKVKEIPTRWNSAFYSWEKLLILRKALTYLCNENNSVLELEERNALKRIMLDDDEWVLMDNLANREILPLFWWENNEKKFPYLSKVAKEYLAISVTSTNSTESSFDKLANIITFRHFPPKKFYFLKYNTNSLNIL</sequence>
<comment type="caution">
    <text evidence="7">The sequence shown here is derived from an EMBL/GenBank/DDBJ whole genome shotgun (WGS) entry which is preliminary data.</text>
</comment>
<evidence type="ECO:0000313" key="8">
    <source>
        <dbReference type="Proteomes" id="UP001153678"/>
    </source>
</evidence>
<dbReference type="Proteomes" id="UP001153678">
    <property type="component" value="Unassembled WGS sequence"/>
</dbReference>
<dbReference type="InterPro" id="IPR008906">
    <property type="entry name" value="HATC_C_dom"/>
</dbReference>
<dbReference type="OrthoDB" id="2446412at2759"/>
<keyword evidence="5" id="KW-0539">Nucleus</keyword>
<protein>
    <submittedName>
        <fullName evidence="7">1996_t:CDS:1</fullName>
    </submittedName>
</protein>
<keyword evidence="4" id="KW-0862">Zinc</keyword>